<comment type="caution">
    <text evidence="6">The sequence shown here is derived from an EMBL/GenBank/DDBJ whole genome shotgun (WGS) entry which is preliminary data.</text>
</comment>
<dbReference type="Gene3D" id="1.50.10.10">
    <property type="match status" value="1"/>
</dbReference>
<comment type="catalytic activity">
    <reaction evidence="4">
        <text>alpha,alpha-trehalose + H2O = alpha-D-glucose + beta-D-glucose</text>
        <dbReference type="Rhea" id="RHEA:32675"/>
        <dbReference type="ChEBI" id="CHEBI:15377"/>
        <dbReference type="ChEBI" id="CHEBI:15903"/>
        <dbReference type="ChEBI" id="CHEBI:16551"/>
        <dbReference type="ChEBI" id="CHEBI:17925"/>
        <dbReference type="EC" id="3.2.1.28"/>
    </reaction>
</comment>
<gene>
    <name evidence="6" type="ORF">TAPDE_000788</name>
</gene>
<dbReference type="PANTHER" id="PTHR23403:SF1">
    <property type="entry name" value="TREHALASE"/>
    <property type="match status" value="1"/>
</dbReference>
<dbReference type="EC" id="3.2.1.28" evidence="4"/>
<protein>
    <recommendedName>
        <fullName evidence="4">Trehalase</fullName>
        <ecNumber evidence="4">3.2.1.28</ecNumber>
    </recommendedName>
    <alternativeName>
        <fullName evidence="4">Alpha-trehalose glucohydrolase</fullName>
    </alternativeName>
</protein>
<comment type="similarity">
    <text evidence="1 4">Belongs to the glycosyl hydrolase 37 family.</text>
</comment>
<evidence type="ECO:0000256" key="3">
    <source>
        <dbReference type="ARBA" id="ARBA00023295"/>
    </source>
</evidence>
<feature type="chain" id="PRO_5004373153" description="Trehalase" evidence="5">
    <location>
        <begin position="17"/>
        <end position="643"/>
    </location>
</feature>
<keyword evidence="5" id="KW-0732">Signal</keyword>
<keyword evidence="3 4" id="KW-0326">Glycosidase</keyword>
<dbReference type="OrthoDB" id="3542292at2759"/>
<dbReference type="PROSITE" id="PS00928">
    <property type="entry name" value="TREHALASE_2"/>
    <property type="match status" value="1"/>
</dbReference>
<keyword evidence="2 4" id="KW-0378">Hydrolase</keyword>
<evidence type="ECO:0000256" key="5">
    <source>
        <dbReference type="SAM" id="SignalP"/>
    </source>
</evidence>
<feature type="signal peptide" evidence="5">
    <location>
        <begin position="1"/>
        <end position="16"/>
    </location>
</feature>
<dbReference type="Proteomes" id="UP000013776">
    <property type="component" value="Unassembled WGS sequence"/>
</dbReference>
<dbReference type="PRINTS" id="PR00744">
    <property type="entry name" value="GLHYDRLASE37"/>
</dbReference>
<evidence type="ECO:0000256" key="2">
    <source>
        <dbReference type="ARBA" id="ARBA00022801"/>
    </source>
</evidence>
<dbReference type="GO" id="GO:0005993">
    <property type="term" value="P:trehalose catabolic process"/>
    <property type="evidence" value="ECO:0007669"/>
    <property type="project" value="TreeGrafter"/>
</dbReference>
<dbReference type="PANTHER" id="PTHR23403">
    <property type="entry name" value="TREHALASE"/>
    <property type="match status" value="1"/>
</dbReference>
<evidence type="ECO:0000313" key="7">
    <source>
        <dbReference type="Proteomes" id="UP000013776"/>
    </source>
</evidence>
<dbReference type="InterPro" id="IPR008928">
    <property type="entry name" value="6-hairpin_glycosidase_sf"/>
</dbReference>
<dbReference type="Pfam" id="PF01204">
    <property type="entry name" value="Trehalase"/>
    <property type="match status" value="1"/>
</dbReference>
<organism evidence="6 7">
    <name type="scientific">Taphrina deformans (strain PYCC 5710 / ATCC 11124 / CBS 356.35 / IMI 108563 / JCM 9778 / NBRC 8474)</name>
    <name type="common">Peach leaf curl fungus</name>
    <name type="synonym">Lalaria deformans</name>
    <dbReference type="NCBI Taxonomy" id="1097556"/>
    <lineage>
        <taxon>Eukaryota</taxon>
        <taxon>Fungi</taxon>
        <taxon>Dikarya</taxon>
        <taxon>Ascomycota</taxon>
        <taxon>Taphrinomycotina</taxon>
        <taxon>Taphrinomycetes</taxon>
        <taxon>Taphrinales</taxon>
        <taxon>Taphrinaceae</taxon>
        <taxon>Taphrina</taxon>
    </lineage>
</organism>
<dbReference type="InterPro" id="IPR012341">
    <property type="entry name" value="6hp_glycosidase-like_sf"/>
</dbReference>
<accession>R4X7K2</accession>
<dbReference type="STRING" id="1097556.R4X7K2"/>
<evidence type="ECO:0000256" key="4">
    <source>
        <dbReference type="RuleBase" id="RU361180"/>
    </source>
</evidence>
<dbReference type="VEuPathDB" id="FungiDB:TAPDE_000788"/>
<keyword evidence="7" id="KW-1185">Reference proteome</keyword>
<dbReference type="InterPro" id="IPR001661">
    <property type="entry name" value="Glyco_hydro_37"/>
</dbReference>
<evidence type="ECO:0000313" key="6">
    <source>
        <dbReference type="EMBL" id="CCG81098.1"/>
    </source>
</evidence>
<sequence length="643" mass="70992">MRQLLRTVFLARTILALYQDNSTGTIAPCDSPIFCQGALLQDIQLAAPYDDSKTFVDLPTIRPVQDVLNAYQNLSRPITNNTQLQSFLSENFGAVGLETGAVNSTLSTDPTFLSHVNSSIVADFVRQIVDIWPDLTRQVVNTTLCAGCDSSFIPPSRPFVVAGGRFREVYYWDSFFILEGLLRTKGNYTQIAKNTIENFLDFIDQFGFVPNGGRKYYLNRSQPPLLANMIQIYIQNTNDTSILPRAVPALLKEQAFYEASAVRLNASTVLYRYNNQPRPESYLEDYETANNRSYISGNGTTFAASALDNRTQALLYQNLASAAESGWDFSSRWLTDPTVAVRDSGFPLRSVNTIEIVPVDLQAIQYSNARLISSFYSMLGNTTAAHQWSLVATLRGQTLQMFNYNATLGAYFDYNLTSERQNTLNPPSSSNGSSQPFFSPAQFYPLAFGAARGLFDSDYDAVLQLYQPVVSQLDRYPGGVAATNINTGQQWDQPNVWPPLQYILIKGLLETLPDSRVGAGDTGYQKVQDLALELAQRYVDSTYCTWRATGGSHPALGISQLNGSDPTTNGTMFEKYSNLATNAVGGGGEYSTVEGFGWSNGVLIWIADVFGTQLVTPQCDAMNQTAMKTLAAKKSVVGIRFQR</sequence>
<name>R4X7K2_TAPDE</name>
<reference evidence="6 7" key="1">
    <citation type="journal article" date="2013" name="MBio">
        <title>Genome sequencing of the plant pathogen Taphrina deformans, the causal agent of peach leaf curl.</title>
        <authorList>
            <person name="Cisse O.H."/>
            <person name="Almeida J.M.G.C.F."/>
            <person name="Fonseca A."/>
            <person name="Kumar A.A."/>
            <person name="Salojaervi J."/>
            <person name="Overmyer K."/>
            <person name="Hauser P.M."/>
            <person name="Pagni M."/>
        </authorList>
    </citation>
    <scope>NUCLEOTIDE SEQUENCE [LARGE SCALE GENOMIC DNA]</scope>
    <source>
        <strain evidence="7">PYCC 5710 / ATCC 11124 / CBS 356.35 / IMI 108563 / JCM 9778 / NBRC 8474</strain>
    </source>
</reference>
<dbReference type="GO" id="GO:0004555">
    <property type="term" value="F:alpha,alpha-trehalase activity"/>
    <property type="evidence" value="ECO:0007669"/>
    <property type="project" value="UniProtKB-EC"/>
</dbReference>
<dbReference type="EMBL" id="CAHR02000025">
    <property type="protein sequence ID" value="CCG81098.1"/>
    <property type="molecule type" value="Genomic_DNA"/>
</dbReference>
<proteinExistence type="inferred from homology"/>
<dbReference type="eggNOG" id="KOG0602">
    <property type="taxonomic scope" value="Eukaryota"/>
</dbReference>
<dbReference type="InterPro" id="IPR018232">
    <property type="entry name" value="Glyco_hydro_37_CS"/>
</dbReference>
<evidence type="ECO:0000256" key="1">
    <source>
        <dbReference type="ARBA" id="ARBA00005615"/>
    </source>
</evidence>
<dbReference type="AlphaFoldDB" id="R4X7K2"/>
<dbReference type="SUPFAM" id="SSF48208">
    <property type="entry name" value="Six-hairpin glycosidases"/>
    <property type="match status" value="1"/>
</dbReference>